<dbReference type="Proteomes" id="UP000242877">
    <property type="component" value="Unassembled WGS sequence"/>
</dbReference>
<dbReference type="OrthoDB" id="4205068at2759"/>
<evidence type="ECO:0000256" key="10">
    <source>
        <dbReference type="ARBA" id="ARBA00047984"/>
    </source>
</evidence>
<evidence type="ECO:0000256" key="9">
    <source>
        <dbReference type="ARBA" id="ARBA00024367"/>
    </source>
</evidence>
<evidence type="ECO:0000256" key="12">
    <source>
        <dbReference type="SAM" id="MobiDB-lite"/>
    </source>
</evidence>
<dbReference type="CDD" id="cd18787">
    <property type="entry name" value="SF2_C_DEAD"/>
    <property type="match status" value="1"/>
</dbReference>
<dbReference type="InterPro" id="IPR014013">
    <property type="entry name" value="Helic_SF1/SF2_ATP-bd_DinG/Rad3"/>
</dbReference>
<dbReference type="VEuPathDB" id="FungiDB:AAP_01645"/>
<dbReference type="CDD" id="cd17957">
    <property type="entry name" value="DEADc_DDX52"/>
    <property type="match status" value="1"/>
</dbReference>
<keyword evidence="3 11" id="KW-0378">Hydrolase</keyword>
<dbReference type="GO" id="GO:0005634">
    <property type="term" value="C:nucleus"/>
    <property type="evidence" value="ECO:0007669"/>
    <property type="project" value="UniProtKB-SubCell"/>
</dbReference>
<dbReference type="PANTHER" id="PTHR24031">
    <property type="entry name" value="RNA HELICASE"/>
    <property type="match status" value="1"/>
</dbReference>
<comment type="similarity">
    <text evidence="8">Belongs to the DEAD box helicase family. DDX52/ROK1 subfamily.</text>
</comment>
<organism evidence="16 17">
    <name type="scientific">Ascosphaera apis ARSEF 7405</name>
    <dbReference type="NCBI Taxonomy" id="392613"/>
    <lineage>
        <taxon>Eukaryota</taxon>
        <taxon>Fungi</taxon>
        <taxon>Dikarya</taxon>
        <taxon>Ascomycota</taxon>
        <taxon>Pezizomycotina</taxon>
        <taxon>Eurotiomycetes</taxon>
        <taxon>Eurotiomycetidae</taxon>
        <taxon>Onygenales</taxon>
        <taxon>Ascosphaeraceae</taxon>
        <taxon>Ascosphaera</taxon>
    </lineage>
</organism>
<evidence type="ECO:0000256" key="1">
    <source>
        <dbReference type="ARBA" id="ARBA00004123"/>
    </source>
</evidence>
<evidence type="ECO:0000256" key="7">
    <source>
        <dbReference type="ARBA" id="ARBA00024310"/>
    </source>
</evidence>
<dbReference type="Pfam" id="PF00271">
    <property type="entry name" value="Helicase_C"/>
    <property type="match status" value="1"/>
</dbReference>
<feature type="region of interest" description="Disordered" evidence="12">
    <location>
        <begin position="334"/>
        <end position="385"/>
    </location>
</feature>
<feature type="compositionally biased region" description="Basic and acidic residues" evidence="12">
    <location>
        <begin position="47"/>
        <end position="72"/>
    </location>
</feature>
<feature type="compositionally biased region" description="Basic residues" evidence="12">
    <location>
        <begin position="158"/>
        <end position="168"/>
    </location>
</feature>
<comment type="caution">
    <text evidence="16">The sequence shown here is derived from an EMBL/GenBank/DDBJ whole genome shotgun (WGS) entry which is preliminary data.</text>
</comment>
<comment type="catalytic activity">
    <reaction evidence="10 11">
        <text>ATP + H2O = ADP + phosphate + H(+)</text>
        <dbReference type="Rhea" id="RHEA:13065"/>
        <dbReference type="ChEBI" id="CHEBI:15377"/>
        <dbReference type="ChEBI" id="CHEBI:15378"/>
        <dbReference type="ChEBI" id="CHEBI:30616"/>
        <dbReference type="ChEBI" id="CHEBI:43474"/>
        <dbReference type="ChEBI" id="CHEBI:456216"/>
        <dbReference type="EC" id="3.6.4.13"/>
    </reaction>
</comment>
<keyword evidence="5 11" id="KW-0067">ATP-binding</keyword>
<evidence type="ECO:0000259" key="14">
    <source>
        <dbReference type="PROSITE" id="PS51193"/>
    </source>
</evidence>
<dbReference type="InterPro" id="IPR014001">
    <property type="entry name" value="Helicase_ATP-bd"/>
</dbReference>
<protein>
    <recommendedName>
        <fullName evidence="11">ATP-dependent RNA helicase</fullName>
        <ecNumber evidence="11">3.6.4.13</ecNumber>
    </recommendedName>
</protein>
<feature type="region of interest" description="Disordered" evidence="12">
    <location>
        <begin position="1"/>
        <end position="117"/>
    </location>
</feature>
<comment type="subunit">
    <text evidence="9">Interacts with the U3 snoRNA and is associated with the 90S and 40S pre-ribosomes.</text>
</comment>
<dbReference type="SUPFAM" id="SSF52540">
    <property type="entry name" value="P-loop containing nucleoside triphosphate hydrolases"/>
    <property type="match status" value="2"/>
</dbReference>
<evidence type="ECO:0000256" key="11">
    <source>
        <dbReference type="RuleBase" id="RU365068"/>
    </source>
</evidence>
<dbReference type="GO" id="GO:0003724">
    <property type="term" value="F:RNA helicase activity"/>
    <property type="evidence" value="ECO:0007669"/>
    <property type="project" value="UniProtKB-EC"/>
</dbReference>
<dbReference type="GO" id="GO:0030490">
    <property type="term" value="P:maturation of SSU-rRNA"/>
    <property type="evidence" value="ECO:0007669"/>
    <property type="project" value="InterPro"/>
</dbReference>
<feature type="compositionally biased region" description="Acidic residues" evidence="12">
    <location>
        <begin position="343"/>
        <end position="353"/>
    </location>
</feature>
<feature type="compositionally biased region" description="Acidic residues" evidence="12">
    <location>
        <begin position="361"/>
        <end position="373"/>
    </location>
</feature>
<dbReference type="InterPro" id="IPR044764">
    <property type="entry name" value="DDX52/Rok1_DEADc"/>
</dbReference>
<dbReference type="GO" id="GO:0005524">
    <property type="term" value="F:ATP binding"/>
    <property type="evidence" value="ECO:0007669"/>
    <property type="project" value="UniProtKB-UniRule"/>
</dbReference>
<dbReference type="InterPro" id="IPR001650">
    <property type="entry name" value="Helicase_C-like"/>
</dbReference>
<evidence type="ECO:0000256" key="4">
    <source>
        <dbReference type="ARBA" id="ARBA00022806"/>
    </source>
</evidence>
<keyword evidence="4 11" id="KW-0347">Helicase</keyword>
<evidence type="ECO:0000256" key="2">
    <source>
        <dbReference type="ARBA" id="ARBA00022741"/>
    </source>
</evidence>
<dbReference type="InterPro" id="IPR027417">
    <property type="entry name" value="P-loop_NTPase"/>
</dbReference>
<comment type="subcellular location">
    <subcellularLocation>
        <location evidence="1">Nucleus</location>
    </subcellularLocation>
</comment>
<feature type="domain" description="Helicase ATP-binding" evidence="13">
    <location>
        <begin position="251"/>
        <end position="481"/>
    </location>
</feature>
<keyword evidence="17" id="KW-1185">Reference proteome</keyword>
<dbReference type="PROSITE" id="PS51193">
    <property type="entry name" value="HELICASE_ATP_BIND_2"/>
    <property type="match status" value="1"/>
</dbReference>
<feature type="compositionally biased region" description="Basic and acidic residues" evidence="12">
    <location>
        <begin position="723"/>
        <end position="734"/>
    </location>
</feature>
<feature type="domain" description="Helicase ATP-binding" evidence="14">
    <location>
        <begin position="227"/>
        <end position="487"/>
    </location>
</feature>
<evidence type="ECO:0000313" key="16">
    <source>
        <dbReference type="EMBL" id="KZZ95157.1"/>
    </source>
</evidence>
<evidence type="ECO:0000256" key="3">
    <source>
        <dbReference type="ARBA" id="ARBA00022801"/>
    </source>
</evidence>
<gene>
    <name evidence="16" type="ORF">AAP_01645</name>
</gene>
<dbReference type="Pfam" id="PF00270">
    <property type="entry name" value="DEAD"/>
    <property type="match status" value="2"/>
</dbReference>
<dbReference type="Gene3D" id="3.40.50.300">
    <property type="entry name" value="P-loop containing nucleotide triphosphate hydrolases"/>
    <property type="match status" value="2"/>
</dbReference>
<evidence type="ECO:0000256" key="6">
    <source>
        <dbReference type="ARBA" id="ARBA00022884"/>
    </source>
</evidence>
<dbReference type="EMBL" id="AZGZ01000005">
    <property type="protein sequence ID" value="KZZ95157.1"/>
    <property type="molecule type" value="Genomic_DNA"/>
</dbReference>
<comment type="function">
    <text evidence="11">RNA helicase.</text>
</comment>
<evidence type="ECO:0000259" key="13">
    <source>
        <dbReference type="PROSITE" id="PS51192"/>
    </source>
</evidence>
<feature type="compositionally biased region" description="Basic and acidic residues" evidence="12">
    <location>
        <begin position="85"/>
        <end position="110"/>
    </location>
</feature>
<dbReference type="GO" id="GO:0016787">
    <property type="term" value="F:hydrolase activity"/>
    <property type="evidence" value="ECO:0007669"/>
    <property type="project" value="UniProtKB-KW"/>
</dbReference>
<feature type="region of interest" description="Disordered" evidence="12">
    <location>
        <begin position="152"/>
        <end position="176"/>
    </location>
</feature>
<dbReference type="PROSITE" id="PS51194">
    <property type="entry name" value="HELICASE_CTER"/>
    <property type="match status" value="1"/>
</dbReference>
<dbReference type="SMART" id="SM00490">
    <property type="entry name" value="HELICc"/>
    <property type="match status" value="1"/>
</dbReference>
<dbReference type="AlphaFoldDB" id="A0A168BDF4"/>
<evidence type="ECO:0000256" key="5">
    <source>
        <dbReference type="ARBA" id="ARBA00022840"/>
    </source>
</evidence>
<dbReference type="InterPro" id="IPR011545">
    <property type="entry name" value="DEAD/DEAH_box_helicase_dom"/>
</dbReference>
<dbReference type="GO" id="GO:0003723">
    <property type="term" value="F:RNA binding"/>
    <property type="evidence" value="ECO:0007669"/>
    <property type="project" value="UniProtKB-UniRule"/>
</dbReference>
<comment type="domain">
    <text evidence="11">The Q motif is unique to and characteristic of the DEAD box family of RNA helicases and controls ATP binding and hydrolysis.</text>
</comment>
<proteinExistence type="inferred from homology"/>
<evidence type="ECO:0000256" key="8">
    <source>
        <dbReference type="ARBA" id="ARBA00024355"/>
    </source>
</evidence>
<keyword evidence="6 11" id="KW-0694">RNA-binding</keyword>
<feature type="compositionally biased region" description="Basic and acidic residues" evidence="12">
    <location>
        <begin position="744"/>
        <end position="760"/>
    </location>
</feature>
<feature type="compositionally biased region" description="Low complexity" evidence="12">
    <location>
        <begin position="13"/>
        <end position="29"/>
    </location>
</feature>
<dbReference type="SMART" id="SM00487">
    <property type="entry name" value="DEXDc"/>
    <property type="match status" value="1"/>
</dbReference>
<dbReference type="EC" id="3.6.4.13" evidence="11"/>
<feature type="region of interest" description="Disordered" evidence="12">
    <location>
        <begin position="722"/>
        <end position="777"/>
    </location>
</feature>
<name>A0A168BDF4_9EURO</name>
<sequence length="777" mass="85842">MDAFRLLTRSTKLKSAGAAAQAKQNAQSSILPSAGEADTPQLFTTQRARELEKENEKNLRKRKREGEAAKEDAELDFFASLSRKTGHEGKKGKHEKDEEARKVEEEKPSDEGDVDAVLGEEERKAILNSHKIKITDLRTSTREAVEAAALSIEDDSSRKKKKKSKKEKKQPAATPLTKKQIKKALLMYPPSLTSFSQLRSRYRISPRLAGNIADQGYTLPTEVQLGALPLLLGDCPQASENKSLERLVPQTPVPANEPDLLVVAPTGSGKTLAFMVPLISKIMRKHHESPNERHISAIILAPTKELVYQIVNEGRKLTKGLGVKVTAMKKGMRIVEDAHSEEEKEVEDDAADEKDDHSDESSSESNDESDSENEEKQAKNAKTKKASKAPLTKCDIIVSTPLILVNSLTGGKTHPPNPIPSVFSLIFDEADVLLDPLFREQTLEIWSACTSPDLRIGLWSATMGSNIEELAQTTIRERRERLGLSTEGNLIRLVVGLKDTAIPNISHKLIYAATEQGKLLGLRQVIRPSGLLRASNGAQQQETHLRPPFLIFTQTIARAVALYSELKYDIPAEAGGSSRIAVLHSDLSDTHRSDIMTQFRKGEVWILITTDLLARGVDFRGINGIVNYDIPTSAASYVHRAGRTGRAGRVGGMAVTFYTKEDIPYVKNIANVIAASEKLRGVKEGEGEIQKWLMDALPSLSKRDRKDLKQHGVAVRRPSMLKGKADAKELEKAARRTRISTKSGFERRREHNRRGAVEGSKRRKMLEEGTGSGSDDE</sequence>
<evidence type="ECO:0000259" key="15">
    <source>
        <dbReference type="PROSITE" id="PS51194"/>
    </source>
</evidence>
<dbReference type="PROSITE" id="PS51192">
    <property type="entry name" value="HELICASE_ATP_BIND_1"/>
    <property type="match status" value="1"/>
</dbReference>
<accession>A0A168BDF4</accession>
<feature type="domain" description="Helicase C-terminal" evidence="15">
    <location>
        <begin position="530"/>
        <end position="690"/>
    </location>
</feature>
<keyword evidence="2 11" id="KW-0547">Nucleotide-binding</keyword>
<reference evidence="16 17" key="1">
    <citation type="journal article" date="2016" name="Genome Biol. Evol.">
        <title>Divergent and convergent evolution of fungal pathogenicity.</title>
        <authorList>
            <person name="Shang Y."/>
            <person name="Xiao G."/>
            <person name="Zheng P."/>
            <person name="Cen K."/>
            <person name="Zhan S."/>
            <person name="Wang C."/>
        </authorList>
    </citation>
    <scope>NUCLEOTIDE SEQUENCE [LARGE SCALE GENOMIC DNA]</scope>
    <source>
        <strain evidence="16 17">ARSEF 7405</strain>
    </source>
</reference>
<comment type="function">
    <text evidence="7">ATP-dependent RNA helicase involved in 40S ribosomal subunit biogenesis. Required for the processing and cleavage of 35S pre-rRNA at sites A0, A1, and A2, leading to mature 18S rRNA.</text>
</comment>
<evidence type="ECO:0000313" key="17">
    <source>
        <dbReference type="Proteomes" id="UP000242877"/>
    </source>
</evidence>